<dbReference type="Gene3D" id="1.10.540.10">
    <property type="entry name" value="Acyl-CoA dehydrogenase/oxidase, N-terminal domain"/>
    <property type="match status" value="1"/>
</dbReference>
<dbReference type="GO" id="GO:0050660">
    <property type="term" value="F:flavin adenine dinucleotide binding"/>
    <property type="evidence" value="ECO:0007669"/>
    <property type="project" value="InterPro"/>
</dbReference>
<keyword evidence="3" id="KW-1185">Reference proteome</keyword>
<dbReference type="InterPro" id="IPR046373">
    <property type="entry name" value="Acyl-CoA_Oxase/DH_mid-dom_sf"/>
</dbReference>
<accession>A0A2N6K1G9</accession>
<dbReference type="GO" id="GO:0004061">
    <property type="term" value="F:arylformamidase activity"/>
    <property type="evidence" value="ECO:0007669"/>
    <property type="project" value="InterPro"/>
</dbReference>
<evidence type="ECO:0000259" key="1">
    <source>
        <dbReference type="Pfam" id="PF02771"/>
    </source>
</evidence>
<protein>
    <submittedName>
        <fullName evidence="2">Cyclase</fullName>
    </submittedName>
</protein>
<dbReference type="InterPro" id="IPR036250">
    <property type="entry name" value="AcylCo_DH-like_C"/>
</dbReference>
<dbReference type="InterPro" id="IPR007325">
    <property type="entry name" value="KFase/CYL"/>
</dbReference>
<dbReference type="Gene3D" id="1.20.140.10">
    <property type="entry name" value="Butyryl-CoA Dehydrogenase, subunit A, domain 3"/>
    <property type="match status" value="1"/>
</dbReference>
<dbReference type="SUPFAM" id="SSF47203">
    <property type="entry name" value="Acyl-CoA dehydrogenase C-terminal domain-like"/>
    <property type="match status" value="1"/>
</dbReference>
<dbReference type="EMBL" id="NRQW01000338">
    <property type="protein sequence ID" value="PLZ88484.1"/>
    <property type="molecule type" value="Genomic_DNA"/>
</dbReference>
<sequence>MDCDRQVSPKENHSVLEIAHSYLLNSVAVKANEIDSNPDTLMQALQGLRDLGLLALRVPHNWGGKEVSEETFSDFQELVARYSGALAFLQTQHQSAAAMLAASSNSVLKQEYLPRIGKGELLVGVGFSQLRRGGEPLTLAKLVPGGYQLDGVVPWVTGWGMFDDFIVAATLPDGRAVFGVVPFQDTYQNSTSKITFTSPTELAAMTSTNTVTANLNSYFLPQERVVSIKPVGWIHENDKNNVLRATFLATGCAFAGLDIIESALKTKSLPAIANALTAFQQELNHCRTAIRRLQKNTHAQLLEKLQLRSWAIDLATRIAHAAVTVSSGAANYLHHPAQRVYREALVFTVTGQTSAVMEATLERLSRRWGSDECVDAPSSASRRVECEEWGGQRGENSFLCSPSKTITYSRVIHLSHVIDTNIPQWQGDPAVEFETVAEIEKDGYYLRRFCLGEHSATHVNAPKSFYNSGAGIDQYPAKSLIIPAVVINIQQQVAINPDYSLTVADILVWEKQHGEISPGNLVLLYTGWQEKWCDRTAFMNQDAQGNMHFPGFGSDATEFLLNERQIAGVGIDTHGVDSGQDTNFTTNNLVLAKPRIVLENLTNLDQLPPKGTTLVIGILRLRDGSGSPAGVMALI</sequence>
<dbReference type="Proteomes" id="UP000235036">
    <property type="component" value="Unassembled WGS sequence"/>
</dbReference>
<dbReference type="Gene3D" id="2.40.110.10">
    <property type="entry name" value="Butyryl-CoA Dehydrogenase, subunit A, domain 2"/>
    <property type="match status" value="1"/>
</dbReference>
<gene>
    <name evidence="2" type="ORF">CEN44_15240</name>
</gene>
<dbReference type="SUPFAM" id="SSF56645">
    <property type="entry name" value="Acyl-CoA dehydrogenase NM domain-like"/>
    <property type="match status" value="1"/>
</dbReference>
<dbReference type="RefSeq" id="WP_016866863.1">
    <property type="nucleotide sequence ID" value="NZ_CAWNVR010000442.1"/>
</dbReference>
<comment type="caution">
    <text evidence="2">The sequence shown here is derived from an EMBL/GenBank/DDBJ whole genome shotgun (WGS) entry which is preliminary data.</text>
</comment>
<dbReference type="InterPro" id="IPR037069">
    <property type="entry name" value="AcylCoA_DH/ox_N_sf"/>
</dbReference>
<dbReference type="InterPro" id="IPR009100">
    <property type="entry name" value="AcylCoA_DH/oxidase_NM_dom_sf"/>
</dbReference>
<dbReference type="Pfam" id="PF04199">
    <property type="entry name" value="Cyclase"/>
    <property type="match status" value="1"/>
</dbReference>
<organism evidence="2 3">
    <name type="scientific">Fischerella muscicola CCMEE 5323</name>
    <dbReference type="NCBI Taxonomy" id="2019572"/>
    <lineage>
        <taxon>Bacteria</taxon>
        <taxon>Bacillati</taxon>
        <taxon>Cyanobacteriota</taxon>
        <taxon>Cyanophyceae</taxon>
        <taxon>Nostocales</taxon>
        <taxon>Hapalosiphonaceae</taxon>
        <taxon>Fischerella</taxon>
    </lineage>
</organism>
<dbReference type="AlphaFoldDB" id="A0A2N6K1G9"/>
<dbReference type="Pfam" id="PF02771">
    <property type="entry name" value="Acyl-CoA_dh_N"/>
    <property type="match status" value="1"/>
</dbReference>
<evidence type="ECO:0000313" key="3">
    <source>
        <dbReference type="Proteomes" id="UP000235036"/>
    </source>
</evidence>
<dbReference type="GO" id="GO:0016627">
    <property type="term" value="F:oxidoreductase activity, acting on the CH-CH group of donors"/>
    <property type="evidence" value="ECO:0007669"/>
    <property type="project" value="InterPro"/>
</dbReference>
<dbReference type="InterPro" id="IPR013786">
    <property type="entry name" value="AcylCoA_DH/ox_N"/>
</dbReference>
<dbReference type="SUPFAM" id="SSF102198">
    <property type="entry name" value="Putative cyclase"/>
    <property type="match status" value="1"/>
</dbReference>
<dbReference type="Gene3D" id="3.50.30.50">
    <property type="entry name" value="Putative cyclase"/>
    <property type="match status" value="1"/>
</dbReference>
<name>A0A2N6K1G9_FISMU</name>
<proteinExistence type="predicted"/>
<dbReference type="PANTHER" id="PTHR31118">
    <property type="entry name" value="CYCLASE-LIKE PROTEIN 2"/>
    <property type="match status" value="1"/>
</dbReference>
<evidence type="ECO:0000313" key="2">
    <source>
        <dbReference type="EMBL" id="PLZ88484.1"/>
    </source>
</evidence>
<reference evidence="2 3" key="1">
    <citation type="submission" date="2017-08" db="EMBL/GenBank/DDBJ databases">
        <title>Genomes of Fischerella (Mastigocladus) sp. strains.</title>
        <authorList>
            <person name="Miller S.R."/>
        </authorList>
    </citation>
    <scope>NUCLEOTIDE SEQUENCE [LARGE SCALE GENOMIC DNA]</scope>
    <source>
        <strain evidence="2 3">CCMEE 5323</strain>
    </source>
</reference>
<dbReference type="GO" id="GO:0019441">
    <property type="term" value="P:L-tryptophan catabolic process to kynurenine"/>
    <property type="evidence" value="ECO:0007669"/>
    <property type="project" value="InterPro"/>
</dbReference>
<feature type="domain" description="Acyl-CoA dehydrogenase/oxidase N-terminal" evidence="1">
    <location>
        <begin position="11"/>
        <end position="120"/>
    </location>
</feature>
<dbReference type="InterPro" id="IPR037175">
    <property type="entry name" value="KFase_sf"/>
</dbReference>
<dbReference type="PANTHER" id="PTHR31118:SF12">
    <property type="entry name" value="CYCLASE-LIKE PROTEIN 2"/>
    <property type="match status" value="1"/>
</dbReference>